<dbReference type="EMBL" id="QZFR01000055">
    <property type="protein sequence ID" value="RXV70694.1"/>
    <property type="molecule type" value="Genomic_DNA"/>
</dbReference>
<protein>
    <recommendedName>
        <fullName evidence="3">DUF2479 domain-containing protein</fullName>
    </recommendedName>
</protein>
<accession>A0A4V1PSD3</accession>
<reference evidence="1 2" key="1">
    <citation type="submission" date="2018-09" db="EMBL/GenBank/DDBJ databases">
        <title>Murine metabolic-syndrome-specific gut microbial biobank.</title>
        <authorList>
            <person name="Liu C."/>
        </authorList>
    </citation>
    <scope>NUCLEOTIDE SEQUENCE [LARGE SCALE GENOMIC DNA]</scope>
    <source>
        <strain evidence="1 2">C-30</strain>
    </source>
</reference>
<dbReference type="RefSeq" id="WP_129303294.1">
    <property type="nucleotide sequence ID" value="NZ_QZFR01000055.1"/>
</dbReference>
<name>A0A4V1PSD3_9LACO</name>
<comment type="caution">
    <text evidence="1">The sequence shown here is derived from an EMBL/GenBank/DDBJ whole genome shotgun (WGS) entry which is preliminary data.</text>
</comment>
<gene>
    <name evidence="1" type="ORF">D6C19_07645</name>
</gene>
<dbReference type="AlphaFoldDB" id="A0A4V1PSD3"/>
<sequence>MRTMTIKNDIVVDEKAINSGNIVYKFDLSTFVSTNQSLRITEVIVREGLANESSQYVANVDQHGILTVVRKSVSGMKPGMVQVEYTFSIDTKK</sequence>
<evidence type="ECO:0008006" key="3">
    <source>
        <dbReference type="Google" id="ProtNLM"/>
    </source>
</evidence>
<evidence type="ECO:0000313" key="1">
    <source>
        <dbReference type="EMBL" id="RXV70694.1"/>
    </source>
</evidence>
<organism evidence="1 2">
    <name type="scientific">Ligilactobacillus murinus</name>
    <dbReference type="NCBI Taxonomy" id="1622"/>
    <lineage>
        <taxon>Bacteria</taxon>
        <taxon>Bacillati</taxon>
        <taxon>Bacillota</taxon>
        <taxon>Bacilli</taxon>
        <taxon>Lactobacillales</taxon>
        <taxon>Lactobacillaceae</taxon>
        <taxon>Ligilactobacillus</taxon>
    </lineage>
</organism>
<dbReference type="Proteomes" id="UP000289316">
    <property type="component" value="Unassembled WGS sequence"/>
</dbReference>
<evidence type="ECO:0000313" key="2">
    <source>
        <dbReference type="Proteomes" id="UP000289316"/>
    </source>
</evidence>
<proteinExistence type="predicted"/>